<protein>
    <submittedName>
        <fullName evidence="1">Uncharacterized protein</fullName>
    </submittedName>
</protein>
<name>A0A0F9JYD0_9ZZZZ</name>
<dbReference type="EMBL" id="LAZR01016573">
    <property type="protein sequence ID" value="KKM03918.1"/>
    <property type="molecule type" value="Genomic_DNA"/>
</dbReference>
<dbReference type="AlphaFoldDB" id="A0A0F9JYD0"/>
<comment type="caution">
    <text evidence="1">The sequence shown here is derived from an EMBL/GenBank/DDBJ whole genome shotgun (WGS) entry which is preliminary data.</text>
</comment>
<sequence>MATAMTVYDQDECRGHNLCIAISYTSGGAANTLTIPAGHPDLDLSVAHPLIAGLSLLNELSSDQSESSVQNCANEMKRATVADGAAEMGIITASTISFYTTDKDGIQLVSYRAGGARHY</sequence>
<gene>
    <name evidence="1" type="ORF">LCGC14_1769550</name>
</gene>
<proteinExistence type="predicted"/>
<reference evidence="1" key="1">
    <citation type="journal article" date="2015" name="Nature">
        <title>Complex archaea that bridge the gap between prokaryotes and eukaryotes.</title>
        <authorList>
            <person name="Spang A."/>
            <person name="Saw J.H."/>
            <person name="Jorgensen S.L."/>
            <person name="Zaremba-Niedzwiedzka K."/>
            <person name="Martijn J."/>
            <person name="Lind A.E."/>
            <person name="van Eijk R."/>
            <person name="Schleper C."/>
            <person name="Guy L."/>
            <person name="Ettema T.J."/>
        </authorList>
    </citation>
    <scope>NUCLEOTIDE SEQUENCE</scope>
</reference>
<accession>A0A0F9JYD0</accession>
<evidence type="ECO:0000313" key="1">
    <source>
        <dbReference type="EMBL" id="KKM03918.1"/>
    </source>
</evidence>
<organism evidence="1">
    <name type="scientific">marine sediment metagenome</name>
    <dbReference type="NCBI Taxonomy" id="412755"/>
    <lineage>
        <taxon>unclassified sequences</taxon>
        <taxon>metagenomes</taxon>
        <taxon>ecological metagenomes</taxon>
    </lineage>
</organism>